<keyword evidence="5" id="KW-0547">Nucleotide-binding</keyword>
<dbReference type="CDD" id="cd03215">
    <property type="entry name" value="ABC_Carb_Monos_II"/>
    <property type="match status" value="1"/>
</dbReference>
<evidence type="ECO:0000256" key="3">
    <source>
        <dbReference type="ARBA" id="ARBA00022597"/>
    </source>
</evidence>
<evidence type="ECO:0000256" key="5">
    <source>
        <dbReference type="ARBA" id="ARBA00022741"/>
    </source>
</evidence>
<evidence type="ECO:0000313" key="11">
    <source>
        <dbReference type="Proteomes" id="UP000198867"/>
    </source>
</evidence>
<keyword evidence="4" id="KW-0677">Repeat</keyword>
<organism evidence="10 11">
    <name type="scientific">Mycetocola miduiensis</name>
    <dbReference type="NCBI Taxonomy" id="995034"/>
    <lineage>
        <taxon>Bacteria</taxon>
        <taxon>Bacillati</taxon>
        <taxon>Actinomycetota</taxon>
        <taxon>Actinomycetes</taxon>
        <taxon>Micrococcales</taxon>
        <taxon>Microbacteriaceae</taxon>
        <taxon>Mycetocola</taxon>
    </lineage>
</organism>
<dbReference type="CDD" id="cd03216">
    <property type="entry name" value="ABC_Carb_Monos_I"/>
    <property type="match status" value="1"/>
</dbReference>
<evidence type="ECO:0000256" key="8">
    <source>
        <dbReference type="ARBA" id="ARBA00023136"/>
    </source>
</evidence>
<feature type="domain" description="ABC transporter" evidence="9">
    <location>
        <begin position="3"/>
        <end position="237"/>
    </location>
</feature>
<dbReference type="Proteomes" id="UP000198867">
    <property type="component" value="Unassembled WGS sequence"/>
</dbReference>
<dbReference type="EMBL" id="FOVM01000002">
    <property type="protein sequence ID" value="SFN50156.1"/>
    <property type="molecule type" value="Genomic_DNA"/>
</dbReference>
<keyword evidence="1" id="KW-0813">Transport</keyword>
<evidence type="ECO:0000259" key="9">
    <source>
        <dbReference type="PROSITE" id="PS50893"/>
    </source>
</evidence>
<dbReference type="InterPro" id="IPR017871">
    <property type="entry name" value="ABC_transporter-like_CS"/>
</dbReference>
<evidence type="ECO:0000256" key="4">
    <source>
        <dbReference type="ARBA" id="ARBA00022737"/>
    </source>
</evidence>
<evidence type="ECO:0000256" key="1">
    <source>
        <dbReference type="ARBA" id="ARBA00022448"/>
    </source>
</evidence>
<dbReference type="Pfam" id="PF00005">
    <property type="entry name" value="ABC_tran"/>
    <property type="match status" value="2"/>
</dbReference>
<dbReference type="AlphaFoldDB" id="A0A1I4ZIS4"/>
<dbReference type="GO" id="GO:0016887">
    <property type="term" value="F:ATP hydrolysis activity"/>
    <property type="evidence" value="ECO:0007669"/>
    <property type="project" value="InterPro"/>
</dbReference>
<dbReference type="PROSITE" id="PS50893">
    <property type="entry name" value="ABC_TRANSPORTER_2"/>
    <property type="match status" value="2"/>
</dbReference>
<protein>
    <submittedName>
        <fullName evidence="10">Monosaccharide ABC transporter ATP-binding protein, CUT2 family</fullName>
    </submittedName>
</protein>
<keyword evidence="3" id="KW-0762">Sugar transport</keyword>
<keyword evidence="6 10" id="KW-0067">ATP-binding</keyword>
<name>A0A1I4ZIS4_9MICO</name>
<feature type="domain" description="ABC transporter" evidence="9">
    <location>
        <begin position="248"/>
        <end position="501"/>
    </location>
</feature>
<keyword evidence="8" id="KW-0472">Membrane</keyword>
<dbReference type="SMART" id="SM00382">
    <property type="entry name" value="AAA"/>
    <property type="match status" value="2"/>
</dbReference>
<dbReference type="PANTHER" id="PTHR43790:SF3">
    <property type="entry name" value="D-ALLOSE IMPORT ATP-BINDING PROTEIN ALSA-RELATED"/>
    <property type="match status" value="1"/>
</dbReference>
<reference evidence="11" key="1">
    <citation type="submission" date="2016-10" db="EMBL/GenBank/DDBJ databases">
        <authorList>
            <person name="Varghese N."/>
            <person name="Submissions S."/>
        </authorList>
    </citation>
    <scope>NUCLEOTIDE SEQUENCE [LARGE SCALE GENOMIC DNA]</scope>
    <source>
        <strain evidence="11">CGMCC 1.11101</strain>
    </source>
</reference>
<accession>A0A1I4ZIS4</accession>
<dbReference type="PANTHER" id="PTHR43790">
    <property type="entry name" value="CARBOHYDRATE TRANSPORT ATP-BINDING PROTEIN MG119-RELATED"/>
    <property type="match status" value="1"/>
</dbReference>
<dbReference type="PROSITE" id="PS00211">
    <property type="entry name" value="ABC_TRANSPORTER_1"/>
    <property type="match status" value="1"/>
</dbReference>
<proteinExistence type="predicted"/>
<dbReference type="InterPro" id="IPR050107">
    <property type="entry name" value="ABC_carbohydrate_import_ATPase"/>
</dbReference>
<dbReference type="InterPro" id="IPR003593">
    <property type="entry name" value="AAA+_ATPase"/>
</dbReference>
<dbReference type="STRING" id="995034.SAMN05216219_0847"/>
<dbReference type="Gene3D" id="3.40.50.300">
    <property type="entry name" value="P-loop containing nucleotide triphosphate hydrolases"/>
    <property type="match status" value="2"/>
</dbReference>
<dbReference type="GO" id="GO:0005524">
    <property type="term" value="F:ATP binding"/>
    <property type="evidence" value="ECO:0007669"/>
    <property type="project" value="UniProtKB-KW"/>
</dbReference>
<keyword evidence="7" id="KW-1278">Translocase</keyword>
<keyword evidence="11" id="KW-1185">Reference proteome</keyword>
<dbReference type="OrthoDB" id="3396710at2"/>
<evidence type="ECO:0000256" key="7">
    <source>
        <dbReference type="ARBA" id="ARBA00022967"/>
    </source>
</evidence>
<keyword evidence="2" id="KW-1003">Cell membrane</keyword>
<evidence type="ECO:0000256" key="6">
    <source>
        <dbReference type="ARBA" id="ARBA00022840"/>
    </source>
</evidence>
<dbReference type="SUPFAM" id="SSF52540">
    <property type="entry name" value="P-loop containing nucleoside triphosphate hydrolases"/>
    <property type="match status" value="2"/>
</dbReference>
<evidence type="ECO:0000256" key="2">
    <source>
        <dbReference type="ARBA" id="ARBA00022475"/>
    </source>
</evidence>
<gene>
    <name evidence="10" type="ORF">SAMN05216219_0847</name>
</gene>
<dbReference type="InterPro" id="IPR003439">
    <property type="entry name" value="ABC_transporter-like_ATP-bd"/>
</dbReference>
<sequence length="508" mass="55657">MLLRAEGLTKVFPGVIALNDITIDVAEGEVHCIVGENGAGKSTLIKCLTGVYKPEKGRIEVSGEATTEGGVQFAAVAYVPQEIDLFMQMSVMENLFMPFERTGVTTPISYRALEERARPIIEEYGIKATPRTLVSELSVADQQLVQIARAVQHEDAKILILDEPTSSLTDDDATRVFQVVRRAKARGMGVIYISHKLDELAVIGDRVTVFRNGRSVASDYIENVDIDWLIREMTGRKLAWEQSFVPNSGDGDVVLDVRSASGPGFQDVSFQLRAGEILGFSGLVGAGRTELMLSIYGTTPLYAGEITVHGADGERAGGRSSRRKRSPEMSLKEGLAYLPEDRKRLGIFGGLSVAANTSMMSLSGFVRGGTIRQGTEKQAVLEEVKRYDVRFPTIDTAIRLLSGGNQQKVIIARTMMVTPRIVIFDEPTKGIDVGAKYEIYDLMRRLAEEQGLGVILVSSELDEIVYCSNRAIVMNQGRVVSEFDQPLNKEALVSAMFGHRDPIGNVNE</sequence>
<evidence type="ECO:0000313" key="10">
    <source>
        <dbReference type="EMBL" id="SFN50156.1"/>
    </source>
</evidence>
<dbReference type="InterPro" id="IPR027417">
    <property type="entry name" value="P-loop_NTPase"/>
</dbReference>